<dbReference type="InterPro" id="IPR002645">
    <property type="entry name" value="STAS_dom"/>
</dbReference>
<organism evidence="7 8">
    <name type="scientific">Caenorhabditis angaria</name>
    <dbReference type="NCBI Taxonomy" id="860376"/>
    <lineage>
        <taxon>Eukaryota</taxon>
        <taxon>Metazoa</taxon>
        <taxon>Ecdysozoa</taxon>
        <taxon>Nematoda</taxon>
        <taxon>Chromadorea</taxon>
        <taxon>Rhabditida</taxon>
        <taxon>Rhabditina</taxon>
        <taxon>Rhabditomorpha</taxon>
        <taxon>Rhabditoidea</taxon>
        <taxon>Rhabditidae</taxon>
        <taxon>Peloderinae</taxon>
        <taxon>Caenorhabditis</taxon>
    </lineage>
</organism>
<keyword evidence="8" id="KW-1185">Reference proteome</keyword>
<dbReference type="Pfam" id="PF01740">
    <property type="entry name" value="STAS"/>
    <property type="match status" value="1"/>
</dbReference>
<evidence type="ECO:0000256" key="4">
    <source>
        <dbReference type="ARBA" id="ARBA00023136"/>
    </source>
</evidence>
<reference evidence="7" key="1">
    <citation type="submission" date="2022-11" db="EMBL/GenBank/DDBJ databases">
        <authorList>
            <person name="Kikuchi T."/>
        </authorList>
    </citation>
    <scope>NUCLEOTIDE SEQUENCE</scope>
    <source>
        <strain evidence="7">PS1010</strain>
    </source>
</reference>
<evidence type="ECO:0000259" key="6">
    <source>
        <dbReference type="PROSITE" id="PS50801"/>
    </source>
</evidence>
<feature type="transmembrane region" description="Helical" evidence="5">
    <location>
        <begin position="78"/>
        <end position="97"/>
    </location>
</feature>
<sequence>MEDLLQNRKRPPMNQVQFDEKYVYNRKTKSANKNKFQLKHFSRFYSPFLNIREFLLGTFPIFTWVKDYNWGHDLSLDVIGGLTVGIMHVPQGIAYAILANQEPIVGLYTSIIPAFLYMIFGTSKHASIGSFAVLSLMTGICVEREIELEDKPTPIEISCAVVFTIGVIQFLMGILNLQFLMTYMSDQVVAGFTTGASIHVLVSQFKDLFGLLHLPKNSGPGYIVKNVFGIVTNVHHSNWMCVAIGFTSIFILHIGKEYITPIFKKRAQLNIPIPWELVVVIISTIFGAVIDAKSSYGVRIVDKIPTGLPSFNIPRFDLIPRIYQDAISIAVVIVAVHLSLSKMLAKRKNYEIDAGQEFLALSISSIGSSFFPVYPVSCALGRTMVGVESGIVSQMATVFSCLFVASVTLFFGRFLETLPMTVLSAIIIVALKGMLRKLGDLQGLWRVSKIDFSIWLVAFLATVIVDVSEGLLIAVVYALFTTILREQYPKWHILANVGDSSEFLDNKRYQETVYFKGICLFRFDAPLLFHNVECFKRCAEKAYEKWRKSHEFYVIDVEKSESNEMMLLEVGKPTLTRHFIIDCSGFTSIDLMGVNALKEIFSDMRKNGILVYFANTKAPIRDLFDKSDFYQVVGKENLYPSLEDATTIARNRQKLLGFTSTSYIPQSSQEDDLPEIVIPNN</sequence>
<dbReference type="GO" id="GO:0016020">
    <property type="term" value="C:membrane"/>
    <property type="evidence" value="ECO:0007669"/>
    <property type="project" value="UniProtKB-SubCell"/>
</dbReference>
<keyword evidence="3 5" id="KW-1133">Transmembrane helix</keyword>
<comment type="subcellular location">
    <subcellularLocation>
        <location evidence="1">Membrane</location>
        <topology evidence="1">Multi-pass membrane protein</topology>
    </subcellularLocation>
</comment>
<feature type="transmembrane region" description="Helical" evidence="5">
    <location>
        <begin position="326"/>
        <end position="345"/>
    </location>
</feature>
<feature type="transmembrane region" description="Helical" evidence="5">
    <location>
        <begin position="455"/>
        <end position="480"/>
    </location>
</feature>
<dbReference type="InterPro" id="IPR018045">
    <property type="entry name" value="S04_transporter_CS"/>
</dbReference>
<accession>A0A9P1IV86</accession>
<feature type="transmembrane region" description="Helical" evidence="5">
    <location>
        <begin position="267"/>
        <end position="290"/>
    </location>
</feature>
<dbReference type="GO" id="GO:0008271">
    <property type="term" value="F:secondary active sulfate transmembrane transporter activity"/>
    <property type="evidence" value="ECO:0007669"/>
    <property type="project" value="InterPro"/>
</dbReference>
<feature type="transmembrane region" description="Helical" evidence="5">
    <location>
        <begin position="104"/>
        <end position="120"/>
    </location>
</feature>
<feature type="transmembrane region" description="Helical" evidence="5">
    <location>
        <begin position="391"/>
        <end position="411"/>
    </location>
</feature>
<dbReference type="SUPFAM" id="SSF52091">
    <property type="entry name" value="SpoIIaa-like"/>
    <property type="match status" value="1"/>
</dbReference>
<protein>
    <recommendedName>
        <fullName evidence="6">STAS domain-containing protein</fullName>
    </recommendedName>
</protein>
<dbReference type="AlphaFoldDB" id="A0A9P1IV86"/>
<evidence type="ECO:0000256" key="5">
    <source>
        <dbReference type="SAM" id="Phobius"/>
    </source>
</evidence>
<feature type="transmembrane region" description="Helical" evidence="5">
    <location>
        <begin position="418"/>
        <end position="435"/>
    </location>
</feature>
<dbReference type="PROSITE" id="PS01130">
    <property type="entry name" value="SLC26A"/>
    <property type="match status" value="1"/>
</dbReference>
<dbReference type="NCBIfam" id="TIGR00815">
    <property type="entry name" value="sulP"/>
    <property type="match status" value="1"/>
</dbReference>
<name>A0A9P1IV86_9PELO</name>
<dbReference type="EMBL" id="CANHGI010000005">
    <property type="protein sequence ID" value="CAI5451336.1"/>
    <property type="molecule type" value="Genomic_DNA"/>
</dbReference>
<keyword evidence="2 5" id="KW-0812">Transmembrane</keyword>
<dbReference type="InterPro" id="IPR001902">
    <property type="entry name" value="SLC26A/SulP_fam"/>
</dbReference>
<proteinExistence type="predicted"/>
<gene>
    <name evidence="7" type="ORF">CAMP_LOCUS13973</name>
</gene>
<dbReference type="InterPro" id="IPR011547">
    <property type="entry name" value="SLC26A/SulP_dom"/>
</dbReference>
<feature type="transmembrane region" description="Helical" evidence="5">
    <location>
        <begin position="44"/>
        <end position="66"/>
    </location>
</feature>
<dbReference type="OrthoDB" id="288203at2759"/>
<evidence type="ECO:0000313" key="7">
    <source>
        <dbReference type="EMBL" id="CAI5451336.1"/>
    </source>
</evidence>
<dbReference type="Gene3D" id="3.30.750.24">
    <property type="entry name" value="STAS domain"/>
    <property type="match status" value="1"/>
</dbReference>
<evidence type="ECO:0000256" key="2">
    <source>
        <dbReference type="ARBA" id="ARBA00022692"/>
    </source>
</evidence>
<feature type="transmembrane region" description="Helical" evidence="5">
    <location>
        <begin position="155"/>
        <end position="175"/>
    </location>
</feature>
<dbReference type="CDD" id="cd07042">
    <property type="entry name" value="STAS_SulP_like_sulfate_transporter"/>
    <property type="match status" value="1"/>
</dbReference>
<evidence type="ECO:0000256" key="3">
    <source>
        <dbReference type="ARBA" id="ARBA00022989"/>
    </source>
</evidence>
<dbReference type="Pfam" id="PF00916">
    <property type="entry name" value="Sulfate_transp"/>
    <property type="match status" value="1"/>
</dbReference>
<feature type="transmembrane region" description="Helical" evidence="5">
    <location>
        <begin position="237"/>
        <end position="255"/>
    </location>
</feature>
<dbReference type="FunFam" id="3.30.750.24:FF:000040">
    <property type="entry name" value="Anion transporter SULP-4"/>
    <property type="match status" value="1"/>
</dbReference>
<evidence type="ECO:0000313" key="8">
    <source>
        <dbReference type="Proteomes" id="UP001152747"/>
    </source>
</evidence>
<dbReference type="Proteomes" id="UP001152747">
    <property type="component" value="Unassembled WGS sequence"/>
</dbReference>
<keyword evidence="4 5" id="KW-0472">Membrane</keyword>
<feature type="domain" description="STAS" evidence="6">
    <location>
        <begin position="508"/>
        <end position="649"/>
    </location>
</feature>
<dbReference type="InterPro" id="IPR036513">
    <property type="entry name" value="STAS_dom_sf"/>
</dbReference>
<evidence type="ECO:0000256" key="1">
    <source>
        <dbReference type="ARBA" id="ARBA00004141"/>
    </source>
</evidence>
<comment type="caution">
    <text evidence="7">The sequence shown here is derived from an EMBL/GenBank/DDBJ whole genome shotgun (WGS) entry which is preliminary data.</text>
</comment>
<dbReference type="PANTHER" id="PTHR11814">
    <property type="entry name" value="SULFATE TRANSPORTER"/>
    <property type="match status" value="1"/>
</dbReference>
<dbReference type="PROSITE" id="PS50801">
    <property type="entry name" value="STAS"/>
    <property type="match status" value="1"/>
</dbReference>